<dbReference type="Proteomes" id="UP000585474">
    <property type="component" value="Unassembled WGS sequence"/>
</dbReference>
<evidence type="ECO:0000313" key="2">
    <source>
        <dbReference type="Proteomes" id="UP000585474"/>
    </source>
</evidence>
<dbReference type="EMBL" id="BJWL01000012">
    <property type="protein sequence ID" value="GFY97581.1"/>
    <property type="molecule type" value="Genomic_DNA"/>
</dbReference>
<accession>A0A7J0FFX8</accession>
<keyword evidence="2" id="KW-1185">Reference proteome</keyword>
<comment type="caution">
    <text evidence="1">The sequence shown here is derived from an EMBL/GenBank/DDBJ whole genome shotgun (WGS) entry which is preliminary data.</text>
</comment>
<gene>
    <name evidence="1" type="ORF">Acr_12g0001220</name>
</gene>
<protein>
    <submittedName>
        <fullName evidence="1">Uncharacterized protein</fullName>
    </submittedName>
</protein>
<sequence length="154" mass="17205">MREDEEPGDRGKGGLCYLEAHSGSGSSLFGLYGIGRPAGGPDRLTTLVLDLWFRVSTLKISPLSRTTRDPLQEYPAAGLDLIVDDEGDVTLLIHKGGQGRRGVPEDWGRARPDVRSLLLLTSHRSLRTPEMLKERRRLLACFYRTLQYLLGTHF</sequence>
<organism evidence="1 2">
    <name type="scientific">Actinidia rufa</name>
    <dbReference type="NCBI Taxonomy" id="165716"/>
    <lineage>
        <taxon>Eukaryota</taxon>
        <taxon>Viridiplantae</taxon>
        <taxon>Streptophyta</taxon>
        <taxon>Embryophyta</taxon>
        <taxon>Tracheophyta</taxon>
        <taxon>Spermatophyta</taxon>
        <taxon>Magnoliopsida</taxon>
        <taxon>eudicotyledons</taxon>
        <taxon>Gunneridae</taxon>
        <taxon>Pentapetalae</taxon>
        <taxon>asterids</taxon>
        <taxon>Ericales</taxon>
        <taxon>Actinidiaceae</taxon>
        <taxon>Actinidia</taxon>
    </lineage>
</organism>
<proteinExistence type="predicted"/>
<dbReference type="AlphaFoldDB" id="A0A7J0FFX8"/>
<name>A0A7J0FFX8_9ERIC</name>
<evidence type="ECO:0000313" key="1">
    <source>
        <dbReference type="EMBL" id="GFY97581.1"/>
    </source>
</evidence>
<reference evidence="1 2" key="1">
    <citation type="submission" date="2019-07" db="EMBL/GenBank/DDBJ databases">
        <title>De Novo Assembly of kiwifruit Actinidia rufa.</title>
        <authorList>
            <person name="Sugita-Konishi S."/>
            <person name="Sato K."/>
            <person name="Mori E."/>
            <person name="Abe Y."/>
            <person name="Kisaki G."/>
            <person name="Hamano K."/>
            <person name="Suezawa K."/>
            <person name="Otani M."/>
            <person name="Fukuda T."/>
            <person name="Manabe T."/>
            <person name="Gomi K."/>
            <person name="Tabuchi M."/>
            <person name="Akimitsu K."/>
            <person name="Kataoka I."/>
        </authorList>
    </citation>
    <scope>NUCLEOTIDE SEQUENCE [LARGE SCALE GENOMIC DNA]</scope>
    <source>
        <strain evidence="2">cv. Fuchu</strain>
    </source>
</reference>